<dbReference type="RefSeq" id="WP_217964321.1">
    <property type="nucleotide sequence ID" value="NZ_JAHTBN010000003.1"/>
</dbReference>
<feature type="transmembrane region" description="Helical" evidence="6">
    <location>
        <begin position="173"/>
        <end position="191"/>
    </location>
</feature>
<gene>
    <name evidence="7" type="ORF">ACFOY1_05610</name>
</gene>
<dbReference type="CDD" id="cd06173">
    <property type="entry name" value="MFS_MefA_like"/>
    <property type="match status" value="1"/>
</dbReference>
<evidence type="ECO:0000256" key="5">
    <source>
        <dbReference type="ARBA" id="ARBA00023136"/>
    </source>
</evidence>
<feature type="transmembrane region" description="Helical" evidence="6">
    <location>
        <begin position="373"/>
        <end position="395"/>
    </location>
</feature>
<proteinExistence type="predicted"/>
<keyword evidence="5 6" id="KW-0472">Membrane</keyword>
<evidence type="ECO:0000256" key="2">
    <source>
        <dbReference type="ARBA" id="ARBA00022475"/>
    </source>
</evidence>
<evidence type="ECO:0000313" key="7">
    <source>
        <dbReference type="EMBL" id="MFC4200423.1"/>
    </source>
</evidence>
<keyword evidence="3 6" id="KW-0812">Transmembrane</keyword>
<name>A0ABV8NWU5_9BURK</name>
<feature type="transmembrane region" description="Helical" evidence="6">
    <location>
        <begin position="91"/>
        <end position="124"/>
    </location>
</feature>
<comment type="caution">
    <text evidence="7">The sequence shown here is derived from an EMBL/GenBank/DDBJ whole genome shotgun (WGS) entry which is preliminary data.</text>
</comment>
<dbReference type="PANTHER" id="PTHR23513:SF6">
    <property type="entry name" value="MAJOR FACILITATOR SUPERFAMILY ASSOCIATED DOMAIN-CONTAINING PROTEIN"/>
    <property type="match status" value="1"/>
</dbReference>
<evidence type="ECO:0000256" key="4">
    <source>
        <dbReference type="ARBA" id="ARBA00022989"/>
    </source>
</evidence>
<evidence type="ECO:0000256" key="6">
    <source>
        <dbReference type="SAM" id="Phobius"/>
    </source>
</evidence>
<dbReference type="PANTHER" id="PTHR23513">
    <property type="entry name" value="INTEGRAL MEMBRANE EFFLUX PROTEIN-RELATED"/>
    <property type="match status" value="1"/>
</dbReference>
<comment type="subcellular location">
    <subcellularLocation>
        <location evidence="1">Cell membrane</location>
        <topology evidence="1">Multi-pass membrane protein</topology>
    </subcellularLocation>
</comment>
<evidence type="ECO:0000256" key="3">
    <source>
        <dbReference type="ARBA" id="ARBA00022692"/>
    </source>
</evidence>
<feature type="transmembrane region" description="Helical" evidence="6">
    <location>
        <begin position="50"/>
        <end position="71"/>
    </location>
</feature>
<keyword evidence="4 6" id="KW-1133">Transmembrane helix</keyword>
<feature type="transmembrane region" description="Helical" evidence="6">
    <location>
        <begin position="313"/>
        <end position="332"/>
    </location>
</feature>
<dbReference type="Pfam" id="PF07690">
    <property type="entry name" value="MFS_1"/>
    <property type="match status" value="1"/>
</dbReference>
<dbReference type="Proteomes" id="UP001595848">
    <property type="component" value="Unassembled WGS sequence"/>
</dbReference>
<keyword evidence="2" id="KW-1003">Cell membrane</keyword>
<feature type="transmembrane region" description="Helical" evidence="6">
    <location>
        <begin position="212"/>
        <end position="241"/>
    </location>
</feature>
<feature type="transmembrane region" description="Helical" evidence="6">
    <location>
        <begin position="344"/>
        <end position="361"/>
    </location>
</feature>
<dbReference type="InterPro" id="IPR011701">
    <property type="entry name" value="MFS"/>
</dbReference>
<dbReference type="EMBL" id="JBHSBV010000002">
    <property type="protein sequence ID" value="MFC4200423.1"/>
    <property type="molecule type" value="Genomic_DNA"/>
</dbReference>
<sequence>MLKPAQSSLPAPFRYLAWSNLAAQCAEQIGLAASPIFAVLALGAGAGETGILQMAQTLPFLLFAIPIGLLADRVHRSRLMAATEALRTASLLCIVLLAATGLITLPLLALLGFVGACGTVAYSVTAPATVPGLVNGSDLPRANARIELARTSAYAAGPALGGLLVGHLGAVQAFSWAAALSLAAVLLLSRVGEPARSTAPRRRAWLELKEGAAFVLGHPLLLPVFVTQLIFNTAFFMLYSAYVPHAMARLHLSAQGVGETLSAYGAGMIIGALCATRVMRRLNFGTVIATGPVAGLAGGALMALTIWLPYPALAAAAFLLLGAGPILWVISTTTLRQTITPPQLLGRVSAINILAYGARPIGASLGALIGGEWGAQACLLAAVVAFAMQAAVILISPVSRLAERPATVAA</sequence>
<reference evidence="8" key="1">
    <citation type="journal article" date="2019" name="Int. J. Syst. Evol. Microbiol.">
        <title>The Global Catalogue of Microorganisms (GCM) 10K type strain sequencing project: providing services to taxonomists for standard genome sequencing and annotation.</title>
        <authorList>
            <consortium name="The Broad Institute Genomics Platform"/>
            <consortium name="The Broad Institute Genome Sequencing Center for Infectious Disease"/>
            <person name="Wu L."/>
            <person name="Ma J."/>
        </authorList>
    </citation>
    <scope>NUCLEOTIDE SEQUENCE [LARGE SCALE GENOMIC DNA]</scope>
    <source>
        <strain evidence="8">LMG 24813</strain>
    </source>
</reference>
<accession>A0ABV8NWU5</accession>
<feature type="transmembrane region" description="Helical" evidence="6">
    <location>
        <begin position="286"/>
        <end position="307"/>
    </location>
</feature>
<keyword evidence="8" id="KW-1185">Reference proteome</keyword>
<evidence type="ECO:0000256" key="1">
    <source>
        <dbReference type="ARBA" id="ARBA00004651"/>
    </source>
</evidence>
<organism evidence="7 8">
    <name type="scientific">Candidimonas humi</name>
    <dbReference type="NCBI Taxonomy" id="683355"/>
    <lineage>
        <taxon>Bacteria</taxon>
        <taxon>Pseudomonadati</taxon>
        <taxon>Pseudomonadota</taxon>
        <taxon>Betaproteobacteria</taxon>
        <taxon>Burkholderiales</taxon>
        <taxon>Alcaligenaceae</taxon>
        <taxon>Candidimonas</taxon>
    </lineage>
</organism>
<evidence type="ECO:0000313" key="8">
    <source>
        <dbReference type="Proteomes" id="UP001595848"/>
    </source>
</evidence>
<feature type="transmembrane region" description="Helical" evidence="6">
    <location>
        <begin position="261"/>
        <end position="279"/>
    </location>
</feature>
<protein>
    <submittedName>
        <fullName evidence="7">MFS transporter</fullName>
    </submittedName>
</protein>